<comment type="similarity">
    <text evidence="1">Belongs to the aldose epimerase family.</text>
</comment>
<dbReference type="GO" id="GO:0033499">
    <property type="term" value="P:galactose catabolic process via UDP-galactose, Leloir pathway"/>
    <property type="evidence" value="ECO:0007669"/>
    <property type="project" value="TreeGrafter"/>
</dbReference>
<evidence type="ECO:0000256" key="2">
    <source>
        <dbReference type="ARBA" id="ARBA00023235"/>
    </source>
</evidence>
<proteinExistence type="inferred from homology"/>
<keyword evidence="4" id="KW-0732">Signal</keyword>
<gene>
    <name evidence="5" type="ORF">K504DRAFT_448048</name>
</gene>
<dbReference type="InterPro" id="IPR011013">
    <property type="entry name" value="Gal_mutarotase_sf_dom"/>
</dbReference>
<dbReference type="GO" id="GO:0006006">
    <property type="term" value="P:glucose metabolic process"/>
    <property type="evidence" value="ECO:0007669"/>
    <property type="project" value="TreeGrafter"/>
</dbReference>
<dbReference type="SUPFAM" id="SSF74650">
    <property type="entry name" value="Galactose mutarotase-like"/>
    <property type="match status" value="1"/>
</dbReference>
<dbReference type="AlphaFoldDB" id="A0A6G1K1M7"/>
<dbReference type="OrthoDB" id="274691at2759"/>
<dbReference type="FunFam" id="2.70.98.10:FF:000014">
    <property type="entry name" value="Aldose 1-epimerase, putative"/>
    <property type="match status" value="1"/>
</dbReference>
<evidence type="ECO:0000313" key="5">
    <source>
        <dbReference type="EMBL" id="KAF2706351.1"/>
    </source>
</evidence>
<dbReference type="Gene3D" id="2.70.98.10">
    <property type="match status" value="1"/>
</dbReference>
<dbReference type="GO" id="GO:0030246">
    <property type="term" value="F:carbohydrate binding"/>
    <property type="evidence" value="ECO:0007669"/>
    <property type="project" value="InterPro"/>
</dbReference>
<evidence type="ECO:0000313" key="6">
    <source>
        <dbReference type="Proteomes" id="UP000799428"/>
    </source>
</evidence>
<sequence length="396" mass="43416">MLTISRLTVVSLLAATAAFAQNSTANTTLGPNVDGKYEISAEGIRGLFIPYGASISNLFINDTNGIERDIVLGFDNASHYSVDAFHPHLGGVPGRYANRIKNSSFVIDDVEYHVTPNENNGEDTLHGGPDGWDYRNFTVVAHTSDSITFSIVDPDGKEGFPGEVISYITYTMTPNAWHLKMVALATTKKTPIMLSSHTYWNLDAFANPDTPTALNHTVHLPYSGQRVGVDGILIPDGTILPNQQYSVNDFWSAPKQIGANFTAPELDGNCGTNCIGYDTCYLVNRAQNGPYDWRTAGPVATAESEFTGISVSIFTDQEAFQVYSCGGQNGSLPIKSTQGLQGRPRVVEQYGCLVFEVEDWIDAINQPEWQREKRQIFGPGDDPYVLEARYEFSVKS</sequence>
<dbReference type="InterPro" id="IPR047215">
    <property type="entry name" value="Galactose_mutarotase-like"/>
</dbReference>
<feature type="signal peptide" evidence="4">
    <location>
        <begin position="1"/>
        <end position="20"/>
    </location>
</feature>
<dbReference type="Proteomes" id="UP000799428">
    <property type="component" value="Unassembled WGS sequence"/>
</dbReference>
<protein>
    <submittedName>
        <fullName evidence="5">Galactose mutarotase-like protein</fullName>
    </submittedName>
</protein>
<name>A0A6G1K1M7_9PLEO</name>
<dbReference type="EMBL" id="MU005776">
    <property type="protein sequence ID" value="KAF2706351.1"/>
    <property type="molecule type" value="Genomic_DNA"/>
</dbReference>
<evidence type="ECO:0000256" key="1">
    <source>
        <dbReference type="ARBA" id="ARBA00006206"/>
    </source>
</evidence>
<evidence type="ECO:0000256" key="4">
    <source>
        <dbReference type="SAM" id="SignalP"/>
    </source>
</evidence>
<dbReference type="Pfam" id="PF01263">
    <property type="entry name" value="Aldose_epim"/>
    <property type="match status" value="1"/>
</dbReference>
<keyword evidence="3" id="KW-0119">Carbohydrate metabolism</keyword>
<dbReference type="PANTHER" id="PTHR10091:SF6">
    <property type="entry name" value="1-EPIMERASE, PUTATIVE (AFU_ORTHOLOGUE AFUA_3G13240)-RELATED"/>
    <property type="match status" value="1"/>
</dbReference>
<organism evidence="5 6">
    <name type="scientific">Pleomassaria siparia CBS 279.74</name>
    <dbReference type="NCBI Taxonomy" id="1314801"/>
    <lineage>
        <taxon>Eukaryota</taxon>
        <taxon>Fungi</taxon>
        <taxon>Dikarya</taxon>
        <taxon>Ascomycota</taxon>
        <taxon>Pezizomycotina</taxon>
        <taxon>Dothideomycetes</taxon>
        <taxon>Pleosporomycetidae</taxon>
        <taxon>Pleosporales</taxon>
        <taxon>Pleomassariaceae</taxon>
        <taxon>Pleomassaria</taxon>
    </lineage>
</organism>
<dbReference type="CDD" id="cd09019">
    <property type="entry name" value="galactose_mutarotase_like"/>
    <property type="match status" value="1"/>
</dbReference>
<feature type="chain" id="PRO_5026093563" evidence="4">
    <location>
        <begin position="21"/>
        <end position="396"/>
    </location>
</feature>
<dbReference type="InterPro" id="IPR014718">
    <property type="entry name" value="GH-type_carb-bd"/>
</dbReference>
<dbReference type="InterPro" id="IPR008183">
    <property type="entry name" value="Aldose_1/G6P_1-epimerase"/>
</dbReference>
<dbReference type="GO" id="GO:0004034">
    <property type="term" value="F:aldose 1-epimerase activity"/>
    <property type="evidence" value="ECO:0007669"/>
    <property type="project" value="TreeGrafter"/>
</dbReference>
<dbReference type="PANTHER" id="PTHR10091">
    <property type="entry name" value="ALDOSE-1-EPIMERASE"/>
    <property type="match status" value="1"/>
</dbReference>
<evidence type="ECO:0000256" key="3">
    <source>
        <dbReference type="ARBA" id="ARBA00023277"/>
    </source>
</evidence>
<keyword evidence="6" id="KW-1185">Reference proteome</keyword>
<accession>A0A6G1K1M7</accession>
<reference evidence="5" key="1">
    <citation type="journal article" date="2020" name="Stud. Mycol.">
        <title>101 Dothideomycetes genomes: a test case for predicting lifestyles and emergence of pathogens.</title>
        <authorList>
            <person name="Haridas S."/>
            <person name="Albert R."/>
            <person name="Binder M."/>
            <person name="Bloem J."/>
            <person name="Labutti K."/>
            <person name="Salamov A."/>
            <person name="Andreopoulos B."/>
            <person name="Baker S."/>
            <person name="Barry K."/>
            <person name="Bills G."/>
            <person name="Bluhm B."/>
            <person name="Cannon C."/>
            <person name="Castanera R."/>
            <person name="Culley D."/>
            <person name="Daum C."/>
            <person name="Ezra D."/>
            <person name="Gonzalez J."/>
            <person name="Henrissat B."/>
            <person name="Kuo A."/>
            <person name="Liang C."/>
            <person name="Lipzen A."/>
            <person name="Lutzoni F."/>
            <person name="Magnuson J."/>
            <person name="Mondo S."/>
            <person name="Nolan M."/>
            <person name="Ohm R."/>
            <person name="Pangilinan J."/>
            <person name="Park H.-J."/>
            <person name="Ramirez L."/>
            <person name="Alfaro M."/>
            <person name="Sun H."/>
            <person name="Tritt A."/>
            <person name="Yoshinaga Y."/>
            <person name="Zwiers L.-H."/>
            <person name="Turgeon B."/>
            <person name="Goodwin S."/>
            <person name="Spatafora J."/>
            <person name="Crous P."/>
            <person name="Grigoriev I."/>
        </authorList>
    </citation>
    <scope>NUCLEOTIDE SEQUENCE</scope>
    <source>
        <strain evidence="5">CBS 279.74</strain>
    </source>
</reference>
<keyword evidence="2" id="KW-0413">Isomerase</keyword>